<dbReference type="Pfam" id="PF03364">
    <property type="entry name" value="Polyketide_cyc"/>
    <property type="match status" value="1"/>
</dbReference>
<keyword evidence="6" id="KW-1185">Reference proteome</keyword>
<dbReference type="PROSITE" id="PS50848">
    <property type="entry name" value="START"/>
    <property type="match status" value="1"/>
</dbReference>
<comment type="caution">
    <text evidence="5">The sequence shown here is derived from an EMBL/GenBank/DDBJ whole genome shotgun (WGS) entry which is preliminary data.</text>
</comment>
<organism evidence="5 6">
    <name type="scientific">Hyalangium rubrum</name>
    <dbReference type="NCBI Taxonomy" id="3103134"/>
    <lineage>
        <taxon>Bacteria</taxon>
        <taxon>Pseudomonadati</taxon>
        <taxon>Myxococcota</taxon>
        <taxon>Myxococcia</taxon>
        <taxon>Myxococcales</taxon>
        <taxon>Cystobacterineae</taxon>
        <taxon>Archangiaceae</taxon>
        <taxon>Hyalangium</taxon>
    </lineage>
</organism>
<keyword evidence="3" id="KW-0732">Signal</keyword>
<feature type="region of interest" description="Disordered" evidence="2">
    <location>
        <begin position="202"/>
        <end position="221"/>
    </location>
</feature>
<comment type="similarity">
    <text evidence="1">Belongs to the ribosome association toxin RatA family.</text>
</comment>
<dbReference type="InterPro" id="IPR028347">
    <property type="entry name" value="START_dom_prot"/>
</dbReference>
<protein>
    <submittedName>
        <fullName evidence="5">START domain-containing protein</fullName>
    </submittedName>
</protein>
<gene>
    <name evidence="5" type="ORF">SYV04_27235</name>
</gene>
<dbReference type="Gene3D" id="3.30.530.20">
    <property type="match status" value="1"/>
</dbReference>
<dbReference type="InterPro" id="IPR051213">
    <property type="entry name" value="START_lipid_transfer"/>
</dbReference>
<dbReference type="PANTHER" id="PTHR19308">
    <property type="entry name" value="PHOSPHATIDYLCHOLINE TRANSFER PROTEIN"/>
    <property type="match status" value="1"/>
</dbReference>
<proteinExistence type="inferred from homology"/>
<dbReference type="PIRSF" id="PIRSF039033">
    <property type="entry name" value="START_dom"/>
    <property type="match status" value="1"/>
</dbReference>
<evidence type="ECO:0000259" key="4">
    <source>
        <dbReference type="PROSITE" id="PS50848"/>
    </source>
</evidence>
<dbReference type="SUPFAM" id="SSF55961">
    <property type="entry name" value="Bet v1-like"/>
    <property type="match status" value="1"/>
</dbReference>
<accession>A0ABU5H9G8</accession>
<dbReference type="EMBL" id="JAXIVS010000010">
    <property type="protein sequence ID" value="MDY7230119.1"/>
    <property type="molecule type" value="Genomic_DNA"/>
</dbReference>
<dbReference type="PANTHER" id="PTHR19308:SF14">
    <property type="entry name" value="START DOMAIN-CONTAINING PROTEIN"/>
    <property type="match status" value="1"/>
</dbReference>
<dbReference type="RefSeq" id="WP_321548841.1">
    <property type="nucleotide sequence ID" value="NZ_JAXIVS010000010.1"/>
</dbReference>
<evidence type="ECO:0000313" key="5">
    <source>
        <dbReference type="EMBL" id="MDY7230119.1"/>
    </source>
</evidence>
<feature type="compositionally biased region" description="Basic and acidic residues" evidence="2">
    <location>
        <begin position="202"/>
        <end position="213"/>
    </location>
</feature>
<dbReference type="Proteomes" id="UP001291309">
    <property type="component" value="Unassembled WGS sequence"/>
</dbReference>
<feature type="chain" id="PRO_5045490258" evidence="3">
    <location>
        <begin position="25"/>
        <end position="221"/>
    </location>
</feature>
<reference evidence="5 6" key="1">
    <citation type="submission" date="2023-12" db="EMBL/GenBank/DDBJ databases">
        <title>the genome sequence of Hyalangium sp. s54d21.</title>
        <authorList>
            <person name="Zhang X."/>
        </authorList>
    </citation>
    <scope>NUCLEOTIDE SEQUENCE [LARGE SCALE GENOMIC DNA]</scope>
    <source>
        <strain evidence="6">s54d21</strain>
    </source>
</reference>
<evidence type="ECO:0000313" key="6">
    <source>
        <dbReference type="Proteomes" id="UP001291309"/>
    </source>
</evidence>
<feature type="domain" description="START" evidence="4">
    <location>
        <begin position="17"/>
        <end position="209"/>
    </location>
</feature>
<sequence length="221" mass="24229">MSNVKRLWWCGALAVALVGGVASAEEKWETVEDDDVVIKVRARSSGVGKEVWAEGDLEANAYDIQTALIDAGSFRLWMPYVKESRIVSTAEDGSRMAYAKLNFPVVSARDYVLHVVDEKKIAEDGTGEFVQRWTSADAVVPVREGVVRLKHNDGTWHVTPKGEGKAHVVYKFSVDPGGSVPGWLASFGQKDGVMDTFEAVEERAQKLGKERQKAKPAPAKP</sequence>
<evidence type="ECO:0000256" key="2">
    <source>
        <dbReference type="SAM" id="MobiDB-lite"/>
    </source>
</evidence>
<dbReference type="InterPro" id="IPR005031">
    <property type="entry name" value="COQ10_START"/>
</dbReference>
<dbReference type="InterPro" id="IPR002913">
    <property type="entry name" value="START_lipid-bd_dom"/>
</dbReference>
<evidence type="ECO:0000256" key="1">
    <source>
        <dbReference type="ARBA" id="ARBA00008918"/>
    </source>
</evidence>
<feature type="signal peptide" evidence="3">
    <location>
        <begin position="1"/>
        <end position="24"/>
    </location>
</feature>
<evidence type="ECO:0000256" key="3">
    <source>
        <dbReference type="SAM" id="SignalP"/>
    </source>
</evidence>
<dbReference type="InterPro" id="IPR023393">
    <property type="entry name" value="START-like_dom_sf"/>
</dbReference>
<name>A0ABU5H9G8_9BACT</name>